<sequence>MHSRPRHPAALAPATAAALLLLLLLTITSPAAAVEVNSASVQLSPAVMLIGKFDWQVDPASKPGEPWSRCLDMVWRAAEAGSDRLNFVPTHHWLGNGGSASSGIAGYCYMEHTDPADSSSGSTCRPWSEPVITEYRSAMTLCFTEAMRQGMTLYVRPHLDDGTANGAWRNGLLLQPEAKHSGYSYYDIMLAPIADALRDSLAAAAAGGFLRTLPGQKRPHVYFAMQGEMSATIMRFAGQWAGIIPRLRDRVGNAHADIKMGVGLNFNRLDDTSSVTKTYDSSRLSWLAWMMGVERGAADAPPIDANALRSLLSQQLDFVGISAYAPYTGSGMALSEFENAAFMFGNEMRDSYGIDVLGLVSSGKLELQYSEFGLGGGGSYGGGQVARSPGEVALRPFFGIYGPYNPASDPWSIPSNRAFLREFYSKALAWLADPGNKTYKVASVFIWSMASWDVLGVYPESTTSSGSYRDPAIAGAIASYNRQVVAAQGGASVGGGASAGSTPAAGK</sequence>
<feature type="signal peptide" evidence="1">
    <location>
        <begin position="1"/>
        <end position="33"/>
    </location>
</feature>
<dbReference type="STRING" id="3088.A0A383W897"/>
<gene>
    <name evidence="2" type="ORF">BQ4739_LOCUS13907</name>
</gene>
<protein>
    <recommendedName>
        <fullName evidence="4">Glycoside hydrolase family 42 N-terminal domain-containing protein</fullName>
    </recommendedName>
</protein>
<accession>A0A383W897</accession>
<evidence type="ECO:0000256" key="1">
    <source>
        <dbReference type="SAM" id="SignalP"/>
    </source>
</evidence>
<evidence type="ECO:0000313" key="2">
    <source>
        <dbReference type="EMBL" id="SZX73651.1"/>
    </source>
</evidence>
<evidence type="ECO:0008006" key="4">
    <source>
        <dbReference type="Google" id="ProtNLM"/>
    </source>
</evidence>
<proteinExistence type="predicted"/>
<dbReference type="Proteomes" id="UP000256970">
    <property type="component" value="Unassembled WGS sequence"/>
</dbReference>
<keyword evidence="3" id="KW-1185">Reference proteome</keyword>
<feature type="chain" id="PRO_5016747772" description="Glycoside hydrolase family 42 N-terminal domain-containing protein" evidence="1">
    <location>
        <begin position="34"/>
        <end position="507"/>
    </location>
</feature>
<evidence type="ECO:0000313" key="3">
    <source>
        <dbReference type="Proteomes" id="UP000256970"/>
    </source>
</evidence>
<dbReference type="EMBL" id="FNXT01001194">
    <property type="protein sequence ID" value="SZX73651.1"/>
    <property type="molecule type" value="Genomic_DNA"/>
</dbReference>
<reference evidence="2 3" key="1">
    <citation type="submission" date="2016-10" db="EMBL/GenBank/DDBJ databases">
        <authorList>
            <person name="Cai Z."/>
        </authorList>
    </citation>
    <scope>NUCLEOTIDE SEQUENCE [LARGE SCALE GENOMIC DNA]</scope>
</reference>
<name>A0A383W897_TETOB</name>
<dbReference type="AlphaFoldDB" id="A0A383W897"/>
<organism evidence="2 3">
    <name type="scientific">Tetradesmus obliquus</name>
    <name type="common">Green alga</name>
    <name type="synonym">Acutodesmus obliquus</name>
    <dbReference type="NCBI Taxonomy" id="3088"/>
    <lineage>
        <taxon>Eukaryota</taxon>
        <taxon>Viridiplantae</taxon>
        <taxon>Chlorophyta</taxon>
        <taxon>core chlorophytes</taxon>
        <taxon>Chlorophyceae</taxon>
        <taxon>CS clade</taxon>
        <taxon>Sphaeropleales</taxon>
        <taxon>Scenedesmaceae</taxon>
        <taxon>Tetradesmus</taxon>
    </lineage>
</organism>
<keyword evidence="1" id="KW-0732">Signal</keyword>